<dbReference type="PRINTS" id="PR01840">
    <property type="entry name" value="TATCFAMILY"/>
</dbReference>
<dbReference type="PANTHER" id="PTHR30371:SF0">
    <property type="entry name" value="SEC-INDEPENDENT PROTEIN TRANSLOCASE PROTEIN TATC, CHLOROPLASTIC-RELATED"/>
    <property type="match status" value="1"/>
</dbReference>
<name>A0A3B0ZN27_9ZZZZ</name>
<feature type="compositionally biased region" description="Basic and acidic residues" evidence="5">
    <location>
        <begin position="292"/>
        <end position="319"/>
    </location>
</feature>
<reference evidence="7" key="1">
    <citation type="submission" date="2018-06" db="EMBL/GenBank/DDBJ databases">
        <authorList>
            <person name="Zhirakovskaya E."/>
        </authorList>
    </citation>
    <scope>NUCLEOTIDE SEQUENCE</scope>
</reference>
<dbReference type="EMBL" id="UOFP01000282">
    <property type="protein sequence ID" value="VAW89593.1"/>
    <property type="molecule type" value="Genomic_DNA"/>
</dbReference>
<dbReference type="InterPro" id="IPR002033">
    <property type="entry name" value="TatC"/>
</dbReference>
<comment type="subcellular location">
    <subcellularLocation>
        <location evidence="1">Membrane</location>
        <topology evidence="1">Multi-pass membrane protein</topology>
    </subcellularLocation>
</comment>
<dbReference type="HAMAP" id="MF_00902">
    <property type="entry name" value="TatC"/>
    <property type="match status" value="1"/>
</dbReference>
<keyword evidence="3 6" id="KW-1133">Transmembrane helix</keyword>
<feature type="transmembrane region" description="Helical" evidence="6">
    <location>
        <begin position="163"/>
        <end position="188"/>
    </location>
</feature>
<dbReference type="PANTHER" id="PTHR30371">
    <property type="entry name" value="SEC-INDEPENDENT PROTEIN TRANSLOCASE PROTEIN TATC"/>
    <property type="match status" value="1"/>
</dbReference>
<keyword evidence="4 6" id="KW-0472">Membrane</keyword>
<protein>
    <submittedName>
        <fullName evidence="7">Twin-arginine translocation protein TatC</fullName>
    </submittedName>
</protein>
<gene>
    <name evidence="7" type="ORF">MNBD_GAMMA18-1712</name>
</gene>
<evidence type="ECO:0000256" key="1">
    <source>
        <dbReference type="ARBA" id="ARBA00004141"/>
    </source>
</evidence>
<evidence type="ECO:0000256" key="2">
    <source>
        <dbReference type="ARBA" id="ARBA00022692"/>
    </source>
</evidence>
<evidence type="ECO:0000256" key="5">
    <source>
        <dbReference type="SAM" id="MobiDB-lite"/>
    </source>
</evidence>
<feature type="transmembrane region" description="Helical" evidence="6">
    <location>
        <begin position="80"/>
        <end position="101"/>
    </location>
</feature>
<evidence type="ECO:0000313" key="7">
    <source>
        <dbReference type="EMBL" id="VAW89593.1"/>
    </source>
</evidence>
<evidence type="ECO:0000256" key="4">
    <source>
        <dbReference type="ARBA" id="ARBA00023136"/>
    </source>
</evidence>
<dbReference type="GO" id="GO:0009977">
    <property type="term" value="F:proton motive force dependent protein transmembrane transporter activity"/>
    <property type="evidence" value="ECO:0007669"/>
    <property type="project" value="TreeGrafter"/>
</dbReference>
<feature type="compositionally biased region" description="Basic and acidic residues" evidence="5">
    <location>
        <begin position="328"/>
        <end position="338"/>
    </location>
</feature>
<feature type="transmembrane region" description="Helical" evidence="6">
    <location>
        <begin position="200"/>
        <end position="216"/>
    </location>
</feature>
<dbReference type="Pfam" id="PF00902">
    <property type="entry name" value="TatC"/>
    <property type="match status" value="1"/>
</dbReference>
<dbReference type="AlphaFoldDB" id="A0A3B0ZN27"/>
<evidence type="ECO:0000256" key="3">
    <source>
        <dbReference type="ARBA" id="ARBA00022989"/>
    </source>
</evidence>
<feature type="transmembrane region" description="Helical" evidence="6">
    <location>
        <begin position="26"/>
        <end position="44"/>
    </location>
</feature>
<keyword evidence="2 6" id="KW-0812">Transmembrane</keyword>
<dbReference type="GO" id="GO:0043953">
    <property type="term" value="P:protein transport by the Tat complex"/>
    <property type="evidence" value="ECO:0007669"/>
    <property type="project" value="TreeGrafter"/>
</dbReference>
<organism evidence="7">
    <name type="scientific">hydrothermal vent metagenome</name>
    <dbReference type="NCBI Taxonomy" id="652676"/>
    <lineage>
        <taxon>unclassified sequences</taxon>
        <taxon>metagenomes</taxon>
        <taxon>ecological metagenomes</taxon>
    </lineage>
</organism>
<feature type="transmembrane region" description="Helical" evidence="6">
    <location>
        <begin position="122"/>
        <end position="143"/>
    </location>
</feature>
<sequence length="349" mass="38321">MTDPREPPPLSEQPFVKHLIELRDRLLRVVLVIVVIFIGLFPFANDLYHFLAEPLMRHMPAGTSMIATEVASPFLTPFKLSLVTAMFAAVPFILYQAWAFIAPGLYQRERKLVFPLLFSSTLLFYAGMAFAYFAVFPLVFGFLTGVAPEGVAVMTDISRYLDFVLKMFFAFGLAFEVPIATILVVWSGMSTAKDLAKKRPYIIVGAFVFAMLLTPPDVISQTLLAVPMWILFELGLIFSRWYTRDNNDEVKENSIGGAAPATAAAAGTATVAATVADVTRETANDANDGEEKDANDSGHGEYEPLSEKEMDAELDRIEAEESASDVGRSGHQDSDDTKSGPAGPEEQKQ</sequence>
<evidence type="ECO:0000256" key="6">
    <source>
        <dbReference type="SAM" id="Phobius"/>
    </source>
</evidence>
<dbReference type="NCBIfam" id="TIGR00945">
    <property type="entry name" value="tatC"/>
    <property type="match status" value="1"/>
</dbReference>
<proteinExistence type="inferred from homology"/>
<accession>A0A3B0ZN27</accession>
<dbReference type="GO" id="GO:0033281">
    <property type="term" value="C:TAT protein transport complex"/>
    <property type="evidence" value="ECO:0007669"/>
    <property type="project" value="TreeGrafter"/>
</dbReference>
<feature type="region of interest" description="Disordered" evidence="5">
    <location>
        <begin position="280"/>
        <end position="349"/>
    </location>
</feature>
<dbReference type="GO" id="GO:0065002">
    <property type="term" value="P:intracellular protein transmembrane transport"/>
    <property type="evidence" value="ECO:0007669"/>
    <property type="project" value="TreeGrafter"/>
</dbReference>